<dbReference type="Proteomes" id="UP000268007">
    <property type="component" value="Unassembled WGS sequence"/>
</dbReference>
<dbReference type="RefSeq" id="WP_121198392.1">
    <property type="nucleotide sequence ID" value="NZ_RBKU01000001.1"/>
</dbReference>
<accession>A0A495J2F4</accession>
<dbReference type="OrthoDB" id="790983at2"/>
<evidence type="ECO:0000313" key="1">
    <source>
        <dbReference type="EMBL" id="RKR82831.1"/>
    </source>
</evidence>
<comment type="caution">
    <text evidence="1">The sequence shown here is derived from an EMBL/GenBank/DDBJ whole genome shotgun (WGS) entry which is preliminary data.</text>
</comment>
<dbReference type="InterPro" id="IPR018534">
    <property type="entry name" value="Tet_reg_excision_RteC"/>
</dbReference>
<dbReference type="EMBL" id="RBKU01000001">
    <property type="protein sequence ID" value="RKR82831.1"/>
    <property type="molecule type" value="Genomic_DNA"/>
</dbReference>
<evidence type="ECO:0000313" key="2">
    <source>
        <dbReference type="Proteomes" id="UP000268007"/>
    </source>
</evidence>
<gene>
    <name evidence="1" type="ORF">BDD43_3021</name>
</gene>
<keyword evidence="2" id="KW-1185">Reference proteome</keyword>
<organism evidence="1 2">
    <name type="scientific">Mucilaginibacter gracilis</name>
    <dbReference type="NCBI Taxonomy" id="423350"/>
    <lineage>
        <taxon>Bacteria</taxon>
        <taxon>Pseudomonadati</taxon>
        <taxon>Bacteroidota</taxon>
        <taxon>Sphingobacteriia</taxon>
        <taxon>Sphingobacteriales</taxon>
        <taxon>Sphingobacteriaceae</taxon>
        <taxon>Mucilaginibacter</taxon>
    </lineage>
</organism>
<protein>
    <submittedName>
        <fullName evidence="1">RteC protein</fullName>
    </submittedName>
</protein>
<name>A0A495J2F4_9SPHI</name>
<dbReference type="Pfam" id="PF09357">
    <property type="entry name" value="RteC"/>
    <property type="match status" value="1"/>
</dbReference>
<reference evidence="1 2" key="1">
    <citation type="submission" date="2018-10" db="EMBL/GenBank/DDBJ databases">
        <title>Genomic Encyclopedia of Archaeal and Bacterial Type Strains, Phase II (KMG-II): from individual species to whole genera.</title>
        <authorList>
            <person name="Goeker M."/>
        </authorList>
    </citation>
    <scope>NUCLEOTIDE SEQUENCE [LARGE SCALE GENOMIC DNA]</scope>
    <source>
        <strain evidence="1 2">DSM 18602</strain>
    </source>
</reference>
<dbReference type="AlphaFoldDB" id="A0A495J2F4"/>
<proteinExistence type="predicted"/>
<sequence>MLQEQNSRLLIQLEQDLEHLSFQNFEPLEKLTSALKLIRQALNKLKEFLGAYPFKDAHEQINFFKYIKPSFYQWQIYYTELYTIEAGFPFGDTDKQVDYLNQELHYFERFFQQYAFLYQYYKLDADELDNIYFIRGEEIQSVLLPEVPDVNPGFATSCDYLFSKFKAFEKLKSWVIEKLLYLKKNPASPLQLSSDSDEMKWTGDTINLAEIGIGIYHTKQLNNGTATLTEIFRWLEDRLQVKIGIPSKRLSELRRRKRLSRTKYLDEMKESVVLKLDKDDEFESIR</sequence>